<comment type="caution">
    <text evidence="2">The sequence shown here is derived from an EMBL/GenBank/DDBJ whole genome shotgun (WGS) entry which is preliminary data.</text>
</comment>
<dbReference type="Pfam" id="PF04480">
    <property type="entry name" value="DUF559"/>
    <property type="match status" value="1"/>
</dbReference>
<feature type="domain" description="DUF559" evidence="1">
    <location>
        <begin position="234"/>
        <end position="297"/>
    </location>
</feature>
<dbReference type="Gene3D" id="3.40.960.10">
    <property type="entry name" value="VSR Endonuclease"/>
    <property type="match status" value="1"/>
</dbReference>
<evidence type="ECO:0000313" key="2">
    <source>
        <dbReference type="EMBL" id="GMA28088.1"/>
    </source>
</evidence>
<dbReference type="SUPFAM" id="SSF52980">
    <property type="entry name" value="Restriction endonuclease-like"/>
    <property type="match status" value="1"/>
</dbReference>
<dbReference type="InterPro" id="IPR011335">
    <property type="entry name" value="Restrct_endonuc-II-like"/>
</dbReference>
<proteinExistence type="predicted"/>
<dbReference type="InterPro" id="IPR007569">
    <property type="entry name" value="DUF559"/>
</dbReference>
<gene>
    <name evidence="2" type="ORF">GCM10025874_13410</name>
</gene>
<dbReference type="EMBL" id="BSUL01000001">
    <property type="protein sequence ID" value="GMA28088.1"/>
    <property type="molecule type" value="Genomic_DNA"/>
</dbReference>
<dbReference type="Proteomes" id="UP001157160">
    <property type="component" value="Unassembled WGS sequence"/>
</dbReference>
<evidence type="ECO:0000313" key="3">
    <source>
        <dbReference type="Proteomes" id="UP001157160"/>
    </source>
</evidence>
<protein>
    <recommendedName>
        <fullName evidence="1">DUF559 domain-containing protein</fullName>
    </recommendedName>
</protein>
<keyword evidence="3" id="KW-1185">Reference proteome</keyword>
<reference evidence="2 3" key="1">
    <citation type="journal article" date="2014" name="Int. J. Syst. Evol. Microbiol.">
        <title>Complete genome sequence of Corynebacterium casei LMG S-19264T (=DSM 44701T), isolated from a smear-ripened cheese.</title>
        <authorList>
            <consortium name="US DOE Joint Genome Institute (JGI-PGF)"/>
            <person name="Walter F."/>
            <person name="Albersmeier A."/>
            <person name="Kalinowski J."/>
            <person name="Ruckert C."/>
        </authorList>
    </citation>
    <scope>NUCLEOTIDE SEQUENCE [LARGE SCALE GENOMIC DNA]</scope>
    <source>
        <strain evidence="2 3">NBRC 112289</strain>
    </source>
</reference>
<name>A0AA37UFH5_9MICO</name>
<sequence>MPRVPEPLPPPLQGAPFGVAAAGGLGISRARLRASDLDAPHHGVRALRGRALSPWELAVPLLGEHRYFGGATAAHLWGCPLPAHAAAVVHIVDPRRAPRHADVEGHRASSIDRVVERSGVRVTDPPSTWLALARVLELDDLVACGDHLVHDPPQLDPADPWRPHTTIAVIAARMEGYRGRGIRVAREALALLSTAAESRPESHLRLLLLRAGMTDVLVNPEILDERGRFIARSDLVFLAEKVAVEYDGDQHRTSLAQYEHDRVRQQRMREAGWAIVDVRARALYGDPQGVVRRVRRALGR</sequence>
<dbReference type="RefSeq" id="WP_284231329.1">
    <property type="nucleotide sequence ID" value="NZ_BSUL01000001.1"/>
</dbReference>
<evidence type="ECO:0000259" key="1">
    <source>
        <dbReference type="Pfam" id="PF04480"/>
    </source>
</evidence>
<organism evidence="2 3">
    <name type="scientific">Arenivirga flava</name>
    <dbReference type="NCBI Taxonomy" id="1930060"/>
    <lineage>
        <taxon>Bacteria</taxon>
        <taxon>Bacillati</taxon>
        <taxon>Actinomycetota</taxon>
        <taxon>Actinomycetes</taxon>
        <taxon>Micrococcales</taxon>
        <taxon>Microbacteriaceae</taxon>
        <taxon>Arenivirga</taxon>
    </lineage>
</organism>
<accession>A0AA37UFH5</accession>
<dbReference type="AlphaFoldDB" id="A0AA37UFH5"/>